<gene>
    <name evidence="1" type="ORF">CLOSTMETH_00115</name>
</gene>
<evidence type="ECO:0000313" key="1">
    <source>
        <dbReference type="EMBL" id="EEG32243.1"/>
    </source>
</evidence>
<reference evidence="1 2" key="1">
    <citation type="submission" date="2009-01" db="EMBL/GenBank/DDBJ databases">
        <authorList>
            <person name="Fulton L."/>
            <person name="Clifton S."/>
            <person name="Fulton B."/>
            <person name="Xu J."/>
            <person name="Minx P."/>
            <person name="Pepin K.H."/>
            <person name="Johnson M."/>
            <person name="Bhonagiri V."/>
            <person name="Nash W.E."/>
            <person name="Mardis E.R."/>
            <person name="Wilson R.K."/>
        </authorList>
    </citation>
    <scope>NUCLEOTIDE SEQUENCE [LARGE SCALE GENOMIC DNA]</scope>
    <source>
        <strain evidence="1 2">DSM 5476</strain>
    </source>
</reference>
<sequence>MQERKKPGPHPEKPLEFEIKTRVDKETMQKIQYCREILNCNRSEVLRRGIYSLYEELAKK</sequence>
<comment type="caution">
    <text evidence="1">The sequence shown here is derived from an EMBL/GenBank/DDBJ whole genome shotgun (WGS) entry which is preliminary data.</text>
</comment>
<protein>
    <recommendedName>
        <fullName evidence="3">Ribbon-helix-helix protein CopG domain-containing protein</fullName>
    </recommendedName>
</protein>
<dbReference type="AlphaFoldDB" id="C0E8H0"/>
<reference evidence="1 2" key="2">
    <citation type="submission" date="2009-02" db="EMBL/GenBank/DDBJ databases">
        <title>Draft genome sequence of Clostridium methylpentosum (DSM 5476).</title>
        <authorList>
            <person name="Sudarsanam P."/>
            <person name="Ley R."/>
            <person name="Guruge J."/>
            <person name="Turnbaugh P.J."/>
            <person name="Mahowald M."/>
            <person name="Liep D."/>
            <person name="Gordon J."/>
        </authorList>
    </citation>
    <scope>NUCLEOTIDE SEQUENCE [LARGE SCALE GENOMIC DNA]</scope>
    <source>
        <strain evidence="1 2">DSM 5476</strain>
    </source>
</reference>
<dbReference type="Proteomes" id="UP000003340">
    <property type="component" value="Unassembled WGS sequence"/>
</dbReference>
<proteinExistence type="predicted"/>
<organism evidence="1 2">
    <name type="scientific">[Clostridium] methylpentosum DSM 5476</name>
    <dbReference type="NCBI Taxonomy" id="537013"/>
    <lineage>
        <taxon>Bacteria</taxon>
        <taxon>Bacillati</taxon>
        <taxon>Bacillota</taxon>
        <taxon>Clostridia</taxon>
        <taxon>Eubacteriales</taxon>
        <taxon>Oscillospiraceae</taxon>
        <taxon>Oscillospiraceae incertae sedis</taxon>
    </lineage>
</organism>
<accession>C0E8H0</accession>
<evidence type="ECO:0008006" key="3">
    <source>
        <dbReference type="Google" id="ProtNLM"/>
    </source>
</evidence>
<evidence type="ECO:0000313" key="2">
    <source>
        <dbReference type="Proteomes" id="UP000003340"/>
    </source>
</evidence>
<keyword evidence="2" id="KW-1185">Reference proteome</keyword>
<dbReference type="EMBL" id="ACEC01000004">
    <property type="protein sequence ID" value="EEG32243.1"/>
    <property type="molecule type" value="Genomic_DNA"/>
</dbReference>
<dbReference type="eggNOG" id="ENOG5030NI3">
    <property type="taxonomic scope" value="Bacteria"/>
</dbReference>
<name>C0E8H0_9FIRM</name>
<dbReference type="HOGENOM" id="CLU_198307_0_0_9"/>